<evidence type="ECO:0000313" key="6">
    <source>
        <dbReference type="Proteomes" id="UP000256970"/>
    </source>
</evidence>
<dbReference type="InterPro" id="IPR050188">
    <property type="entry name" value="RluA_PseudoU_synthase"/>
</dbReference>
<dbReference type="InterPro" id="IPR020103">
    <property type="entry name" value="PsdUridine_synth_cat_dom_sf"/>
</dbReference>
<name>A0A383VDL5_TETOB</name>
<feature type="region of interest" description="Disordered" evidence="3">
    <location>
        <begin position="267"/>
        <end position="300"/>
    </location>
</feature>
<evidence type="ECO:0000256" key="1">
    <source>
        <dbReference type="ARBA" id="ARBA00000073"/>
    </source>
</evidence>
<protein>
    <recommendedName>
        <fullName evidence="4">Pseudouridine synthase RsuA/RluA-like domain-containing protein</fullName>
    </recommendedName>
</protein>
<dbReference type="SUPFAM" id="SSF55120">
    <property type="entry name" value="Pseudouridine synthase"/>
    <property type="match status" value="1"/>
</dbReference>
<feature type="region of interest" description="Disordered" evidence="3">
    <location>
        <begin position="231"/>
        <end position="255"/>
    </location>
</feature>
<feature type="compositionally biased region" description="Acidic residues" evidence="3">
    <location>
        <begin position="239"/>
        <end position="255"/>
    </location>
</feature>
<feature type="compositionally biased region" description="Low complexity" evidence="3">
    <location>
        <begin position="63"/>
        <end position="85"/>
    </location>
</feature>
<dbReference type="InterPro" id="IPR006145">
    <property type="entry name" value="PsdUridine_synth_RsuA/RluA"/>
</dbReference>
<accession>A0A383VDL5</accession>
<feature type="compositionally biased region" description="Polar residues" evidence="3">
    <location>
        <begin position="497"/>
        <end position="507"/>
    </location>
</feature>
<feature type="compositionally biased region" description="Low complexity" evidence="3">
    <location>
        <begin position="275"/>
        <end position="290"/>
    </location>
</feature>
<comment type="similarity">
    <text evidence="2">Belongs to the pseudouridine synthase RluA family.</text>
</comment>
<dbReference type="GO" id="GO:0000455">
    <property type="term" value="P:enzyme-directed rRNA pseudouridine synthesis"/>
    <property type="evidence" value="ECO:0007669"/>
    <property type="project" value="TreeGrafter"/>
</dbReference>
<keyword evidence="6" id="KW-1185">Reference proteome</keyword>
<dbReference type="GO" id="GO:0003723">
    <property type="term" value="F:RNA binding"/>
    <property type="evidence" value="ECO:0007669"/>
    <property type="project" value="InterPro"/>
</dbReference>
<reference evidence="5 6" key="1">
    <citation type="submission" date="2016-10" db="EMBL/GenBank/DDBJ databases">
        <authorList>
            <person name="Cai Z."/>
        </authorList>
    </citation>
    <scope>NUCLEOTIDE SEQUENCE [LARGE SCALE GENOMIC DNA]</scope>
</reference>
<dbReference type="PANTHER" id="PTHR21600:SF87">
    <property type="entry name" value="RNA PSEUDOURIDYLATE SYNTHASE DOMAIN-CONTAINING PROTEIN 1"/>
    <property type="match status" value="1"/>
</dbReference>
<proteinExistence type="inferred from homology"/>
<dbReference type="GO" id="GO:0009982">
    <property type="term" value="F:pseudouridine synthase activity"/>
    <property type="evidence" value="ECO:0007669"/>
    <property type="project" value="InterPro"/>
</dbReference>
<gene>
    <name evidence="5" type="ORF">BQ4739_LOCUS4200</name>
</gene>
<dbReference type="CDD" id="cd02869">
    <property type="entry name" value="PseudoU_synth_RluA_like"/>
    <property type="match status" value="1"/>
</dbReference>
<evidence type="ECO:0000259" key="4">
    <source>
        <dbReference type="Pfam" id="PF00849"/>
    </source>
</evidence>
<feature type="compositionally biased region" description="Low complexity" evidence="3">
    <location>
        <begin position="93"/>
        <end position="102"/>
    </location>
</feature>
<dbReference type="EMBL" id="FNXT01000336">
    <property type="protein sequence ID" value="SZX63645.1"/>
    <property type="molecule type" value="Genomic_DNA"/>
</dbReference>
<evidence type="ECO:0000256" key="2">
    <source>
        <dbReference type="ARBA" id="ARBA00010876"/>
    </source>
</evidence>
<dbReference type="PROSITE" id="PS01129">
    <property type="entry name" value="PSI_RLU"/>
    <property type="match status" value="1"/>
</dbReference>
<feature type="region of interest" description="Disordered" evidence="3">
    <location>
        <begin position="63"/>
        <end position="102"/>
    </location>
</feature>
<dbReference type="STRING" id="3088.A0A383VDL5"/>
<sequence length="622" mass="64109">MHATQRLPPQCSSTVRQPETARCLLSARLSNPRALAALFHCNCTAVTSRRQLSVLRISSSSLQGSSQAASMQPDQAQQQQQQHPSQPAPAPTPEAAADSAVVAAAAAAAGNGSGAPRGKRRKRTDSYAWCCPACGNKFAAAARLIDHMAGCCADLLPSHSQQQQQQQQHGASPAAADAAGSDLAAGSGIGCGDEGMQQQLAAAAEREQALRMRVLRLMYVADPGGGVAPVLRDNAAGGEADDADAADDESECSDDGDVVAATAGTAVGSRGGSAAGSEAAAPGAAGSVGKAYKRRRRQARPPLRGLQELMDILQLPRNRISNLMARAPRSIKLVADPEPLQVVWEDAHFLAVLKPPGLRSAPVHRFLGGSALNRMIGYLGYEPHLLHRLDMNTSGVLLAAKDRATASAAHAQFRTKAVSKAYLALALGAPRSSSFSVDGAMGQHPGVKVARQVAQGGQPALTHMEVQGWAGGNALLQVLSCNPGVQLHPAVPAGQPPSHSSSTNEPSAATAHTGVGAAAAGTMWGCAAPDPSSIGQGCCLVCCRPVTGRTHQIRVHMAHAGHPLLGDEVYGLEGSWIGRQALHAWSLTLQHPATAQPVTFTAPPPDDFAAAAAALGLVLPQQ</sequence>
<feature type="domain" description="Pseudouridine synthase RsuA/RluA-like" evidence="4">
    <location>
        <begin position="348"/>
        <end position="559"/>
    </location>
</feature>
<dbReference type="Pfam" id="PF00849">
    <property type="entry name" value="PseudoU_synth_2"/>
    <property type="match status" value="1"/>
</dbReference>
<dbReference type="AlphaFoldDB" id="A0A383VDL5"/>
<evidence type="ECO:0000256" key="3">
    <source>
        <dbReference type="SAM" id="MobiDB-lite"/>
    </source>
</evidence>
<dbReference type="PANTHER" id="PTHR21600">
    <property type="entry name" value="MITOCHONDRIAL RNA PSEUDOURIDINE SYNTHASE"/>
    <property type="match status" value="1"/>
</dbReference>
<dbReference type="Proteomes" id="UP000256970">
    <property type="component" value="Unassembled WGS sequence"/>
</dbReference>
<evidence type="ECO:0000313" key="5">
    <source>
        <dbReference type="EMBL" id="SZX63645.1"/>
    </source>
</evidence>
<dbReference type="InterPro" id="IPR006224">
    <property type="entry name" value="PsdUridine_synth_RluA-like_CS"/>
</dbReference>
<organism evidence="5 6">
    <name type="scientific">Tetradesmus obliquus</name>
    <name type="common">Green alga</name>
    <name type="synonym">Acutodesmus obliquus</name>
    <dbReference type="NCBI Taxonomy" id="3088"/>
    <lineage>
        <taxon>Eukaryota</taxon>
        <taxon>Viridiplantae</taxon>
        <taxon>Chlorophyta</taxon>
        <taxon>core chlorophytes</taxon>
        <taxon>Chlorophyceae</taxon>
        <taxon>CS clade</taxon>
        <taxon>Sphaeropleales</taxon>
        <taxon>Scenedesmaceae</taxon>
        <taxon>Tetradesmus</taxon>
    </lineage>
</organism>
<dbReference type="Gene3D" id="3.30.2350.10">
    <property type="entry name" value="Pseudouridine synthase"/>
    <property type="match status" value="1"/>
</dbReference>
<comment type="catalytic activity">
    <reaction evidence="1">
        <text>a uridine in RNA = a pseudouridine in RNA</text>
        <dbReference type="Rhea" id="RHEA:48348"/>
        <dbReference type="Rhea" id="RHEA-COMP:12068"/>
        <dbReference type="Rhea" id="RHEA-COMP:12069"/>
        <dbReference type="ChEBI" id="CHEBI:65314"/>
        <dbReference type="ChEBI" id="CHEBI:65315"/>
    </reaction>
</comment>
<feature type="region of interest" description="Disordered" evidence="3">
    <location>
        <begin position="489"/>
        <end position="513"/>
    </location>
</feature>